<dbReference type="Pfam" id="PF07690">
    <property type="entry name" value="MFS_1"/>
    <property type="match status" value="1"/>
</dbReference>
<evidence type="ECO:0000256" key="2">
    <source>
        <dbReference type="ARBA" id="ARBA00022448"/>
    </source>
</evidence>
<reference evidence="9 10" key="1">
    <citation type="journal article" date="2019" name="Sci. Rep.">
        <title>A multi-omics analysis of the grapevine pathogen Lasiodiplodia theobromae reveals that temperature affects the expression of virulence- and pathogenicity-related genes.</title>
        <authorList>
            <person name="Felix C."/>
            <person name="Meneses R."/>
            <person name="Goncalves M.F.M."/>
            <person name="Tilleman L."/>
            <person name="Duarte A.S."/>
            <person name="Jorrin-Novo J.V."/>
            <person name="Van de Peer Y."/>
            <person name="Deforce D."/>
            <person name="Van Nieuwerburgh F."/>
            <person name="Esteves A.C."/>
            <person name="Alves A."/>
        </authorList>
    </citation>
    <scope>NUCLEOTIDE SEQUENCE [LARGE SCALE GENOMIC DNA]</scope>
    <source>
        <strain evidence="9 10">LA-SOL3</strain>
    </source>
</reference>
<feature type="transmembrane region" description="Helical" evidence="7">
    <location>
        <begin position="170"/>
        <end position="189"/>
    </location>
</feature>
<dbReference type="GO" id="GO:0016020">
    <property type="term" value="C:membrane"/>
    <property type="evidence" value="ECO:0007669"/>
    <property type="project" value="UniProtKB-SubCell"/>
</dbReference>
<keyword evidence="3 7" id="KW-0812">Transmembrane</keyword>
<evidence type="ECO:0000256" key="1">
    <source>
        <dbReference type="ARBA" id="ARBA00004141"/>
    </source>
</evidence>
<feature type="transmembrane region" description="Helical" evidence="7">
    <location>
        <begin position="420"/>
        <end position="444"/>
    </location>
</feature>
<dbReference type="Proteomes" id="UP000325902">
    <property type="component" value="Unassembled WGS sequence"/>
</dbReference>
<feature type="transmembrane region" description="Helical" evidence="7">
    <location>
        <begin position="334"/>
        <end position="353"/>
    </location>
</feature>
<evidence type="ECO:0000313" key="9">
    <source>
        <dbReference type="EMBL" id="KAB2574666.1"/>
    </source>
</evidence>
<feature type="transmembrane region" description="Helical" evidence="7">
    <location>
        <begin position="269"/>
        <end position="293"/>
    </location>
</feature>
<dbReference type="Gene3D" id="1.20.1250.20">
    <property type="entry name" value="MFS general substrate transporter like domains"/>
    <property type="match status" value="1"/>
</dbReference>
<dbReference type="PROSITE" id="PS50850">
    <property type="entry name" value="MFS"/>
    <property type="match status" value="1"/>
</dbReference>
<dbReference type="PANTHER" id="PTHR43791:SF103">
    <property type="entry name" value="MAJOR FACILITATOR SUPERFAMILY (MFS) PROFILE DOMAIN-CONTAINING PROTEIN-RELATED"/>
    <property type="match status" value="1"/>
</dbReference>
<keyword evidence="2" id="KW-0813">Transport</keyword>
<feature type="transmembrane region" description="Helical" evidence="7">
    <location>
        <begin position="133"/>
        <end position="158"/>
    </location>
</feature>
<dbReference type="SUPFAM" id="SSF103473">
    <property type="entry name" value="MFS general substrate transporter"/>
    <property type="match status" value="1"/>
</dbReference>
<feature type="domain" description="Major facilitator superfamily (MFS) profile" evidence="8">
    <location>
        <begin position="41"/>
        <end position="480"/>
    </location>
</feature>
<feature type="transmembrane region" description="Helical" evidence="7">
    <location>
        <begin position="77"/>
        <end position="96"/>
    </location>
</feature>
<proteinExistence type="inferred from homology"/>
<feature type="transmembrane region" description="Helical" evidence="7">
    <location>
        <begin position="393"/>
        <end position="414"/>
    </location>
</feature>
<keyword evidence="5 7" id="KW-0472">Membrane</keyword>
<gene>
    <name evidence="9" type="ORF">DBV05_g6740</name>
</gene>
<evidence type="ECO:0000256" key="3">
    <source>
        <dbReference type="ARBA" id="ARBA00022692"/>
    </source>
</evidence>
<evidence type="ECO:0000256" key="6">
    <source>
        <dbReference type="ARBA" id="ARBA00037968"/>
    </source>
</evidence>
<accession>A0A5N5DA32</accession>
<evidence type="ECO:0000256" key="5">
    <source>
        <dbReference type="ARBA" id="ARBA00023136"/>
    </source>
</evidence>
<comment type="similarity">
    <text evidence="6">Belongs to the major facilitator superfamily. Allantoate permease family.</text>
</comment>
<keyword evidence="4 7" id="KW-1133">Transmembrane helix</keyword>
<dbReference type="FunFam" id="1.20.1250.20:FF:000064">
    <property type="entry name" value="MFS allantoate transporter"/>
    <property type="match status" value="1"/>
</dbReference>
<sequence length="480" mass="53140">MMEKKADVAESQGDDVIVEGESLTFTEEEERRIVRKIDCVVLPLLCFVFLAQYLDKQTISYASVFGLITDLNLTGSQYSWCTSIFYVGQLVAEYPFIYLMSRLPLVKFVGATIIIWGGICMCLAAAHNYPSFAAVRFLLGFAEGAVSPAFVTLSSIWYRKREHATRIGCWITMNGLAQVLGCFLMYGIGKNGALNLAPWRVLFLVCGAFTTFLGVCFYVLMPSGPDKAWFLTERERECLKARLALDHEGGDQTSFSVEQLKEALTDTRAWFSFAFGVLVCMQSPVLTFASLVIKSIGYTKFETMLYTAPSGAVQILMIWLGILGCRLLPTHRCIVILALIVPPFVGNILLLKLSIADGWGLIVASWLASCISAIMSVLLSLSASNVKGNTKRAVVNSLFFIGYCAALIGAPQLWTVGPRYFEGVVTGIVTWCLLVVAVCAYWWLCWAENRRRDGLGLEAMGVRGGQDVTDKKDLGFRYNY</sequence>
<dbReference type="OrthoDB" id="6730379at2759"/>
<dbReference type="InterPro" id="IPR020846">
    <property type="entry name" value="MFS_dom"/>
</dbReference>
<protein>
    <submittedName>
        <fullName evidence="9">Putative transporter</fullName>
    </submittedName>
</protein>
<comment type="subcellular location">
    <subcellularLocation>
        <location evidence="1">Membrane</location>
        <topology evidence="1">Multi-pass membrane protein</topology>
    </subcellularLocation>
</comment>
<organism evidence="9 10">
    <name type="scientific">Lasiodiplodia theobromae</name>
    <dbReference type="NCBI Taxonomy" id="45133"/>
    <lineage>
        <taxon>Eukaryota</taxon>
        <taxon>Fungi</taxon>
        <taxon>Dikarya</taxon>
        <taxon>Ascomycota</taxon>
        <taxon>Pezizomycotina</taxon>
        <taxon>Dothideomycetes</taxon>
        <taxon>Dothideomycetes incertae sedis</taxon>
        <taxon>Botryosphaeriales</taxon>
        <taxon>Botryosphaeriaceae</taxon>
        <taxon>Lasiodiplodia</taxon>
    </lineage>
</organism>
<feature type="transmembrane region" description="Helical" evidence="7">
    <location>
        <begin position="37"/>
        <end position="54"/>
    </location>
</feature>
<evidence type="ECO:0000313" key="10">
    <source>
        <dbReference type="Proteomes" id="UP000325902"/>
    </source>
</evidence>
<evidence type="ECO:0000256" key="4">
    <source>
        <dbReference type="ARBA" id="ARBA00022989"/>
    </source>
</evidence>
<dbReference type="AlphaFoldDB" id="A0A5N5DA32"/>
<name>A0A5N5DA32_9PEZI</name>
<keyword evidence="10" id="KW-1185">Reference proteome</keyword>
<evidence type="ECO:0000259" key="8">
    <source>
        <dbReference type="PROSITE" id="PS50850"/>
    </source>
</evidence>
<dbReference type="GO" id="GO:0022857">
    <property type="term" value="F:transmembrane transporter activity"/>
    <property type="evidence" value="ECO:0007669"/>
    <property type="project" value="InterPro"/>
</dbReference>
<dbReference type="InterPro" id="IPR011701">
    <property type="entry name" value="MFS"/>
</dbReference>
<feature type="transmembrane region" description="Helical" evidence="7">
    <location>
        <begin position="305"/>
        <end position="322"/>
    </location>
</feature>
<dbReference type="InterPro" id="IPR036259">
    <property type="entry name" value="MFS_trans_sf"/>
</dbReference>
<evidence type="ECO:0000256" key="7">
    <source>
        <dbReference type="SAM" id="Phobius"/>
    </source>
</evidence>
<comment type="caution">
    <text evidence="9">The sequence shown here is derived from an EMBL/GenBank/DDBJ whole genome shotgun (WGS) entry which is preliminary data.</text>
</comment>
<feature type="transmembrane region" description="Helical" evidence="7">
    <location>
        <begin position="201"/>
        <end position="221"/>
    </location>
</feature>
<feature type="transmembrane region" description="Helical" evidence="7">
    <location>
        <begin position="108"/>
        <end position="127"/>
    </location>
</feature>
<feature type="transmembrane region" description="Helical" evidence="7">
    <location>
        <begin position="359"/>
        <end position="381"/>
    </location>
</feature>
<dbReference type="PANTHER" id="PTHR43791">
    <property type="entry name" value="PERMEASE-RELATED"/>
    <property type="match status" value="1"/>
</dbReference>
<dbReference type="EMBL" id="VCHE01000041">
    <property type="protein sequence ID" value="KAB2574666.1"/>
    <property type="molecule type" value="Genomic_DNA"/>
</dbReference>